<dbReference type="EMBL" id="KN817518">
    <property type="protein sequence ID" value="KJA29726.1"/>
    <property type="molecule type" value="Genomic_DNA"/>
</dbReference>
<dbReference type="OrthoDB" id="2193432at2759"/>
<dbReference type="CDD" id="cd07981">
    <property type="entry name" value="HFD_TAF12"/>
    <property type="match status" value="1"/>
</dbReference>
<dbReference type="GO" id="GO:0051123">
    <property type="term" value="P:RNA polymerase II preinitiation complex assembly"/>
    <property type="evidence" value="ECO:0007669"/>
    <property type="project" value="TreeGrafter"/>
</dbReference>
<evidence type="ECO:0000256" key="6">
    <source>
        <dbReference type="ARBA" id="ARBA00075089"/>
    </source>
</evidence>
<dbReference type="STRING" id="945553.A0A0D2PNH0"/>
<dbReference type="Gene3D" id="1.10.20.10">
    <property type="entry name" value="Histone, subunit A"/>
    <property type="match status" value="1"/>
</dbReference>
<feature type="region of interest" description="Disordered" evidence="8">
    <location>
        <begin position="181"/>
        <end position="214"/>
    </location>
</feature>
<dbReference type="InterPro" id="IPR003228">
    <property type="entry name" value="TFIID_TAF12_dom"/>
</dbReference>
<reference evidence="11" key="1">
    <citation type="submission" date="2014-04" db="EMBL/GenBank/DDBJ databases">
        <title>Evolutionary Origins and Diversification of the Mycorrhizal Mutualists.</title>
        <authorList>
            <consortium name="DOE Joint Genome Institute"/>
            <consortium name="Mycorrhizal Genomics Consortium"/>
            <person name="Kohler A."/>
            <person name="Kuo A."/>
            <person name="Nagy L.G."/>
            <person name="Floudas D."/>
            <person name="Copeland A."/>
            <person name="Barry K.W."/>
            <person name="Cichocki N."/>
            <person name="Veneault-Fourrey C."/>
            <person name="LaButti K."/>
            <person name="Lindquist E.A."/>
            <person name="Lipzen A."/>
            <person name="Lundell T."/>
            <person name="Morin E."/>
            <person name="Murat C."/>
            <person name="Riley R."/>
            <person name="Ohm R."/>
            <person name="Sun H."/>
            <person name="Tunlid A."/>
            <person name="Henrissat B."/>
            <person name="Grigoriev I.V."/>
            <person name="Hibbett D.S."/>
            <person name="Martin F."/>
        </authorList>
    </citation>
    <scope>NUCLEOTIDE SEQUENCE [LARGE SCALE GENOMIC DNA]</scope>
    <source>
        <strain evidence="11">FD-334 SS-4</strain>
    </source>
</reference>
<dbReference type="FunFam" id="1.10.20.10:FF:000011">
    <property type="entry name" value="Transcription initiation factor TFIID subunit 12"/>
    <property type="match status" value="1"/>
</dbReference>
<dbReference type="GO" id="GO:0000124">
    <property type="term" value="C:SAGA complex"/>
    <property type="evidence" value="ECO:0007669"/>
    <property type="project" value="InterPro"/>
</dbReference>
<proteinExistence type="inferred from homology"/>
<evidence type="ECO:0000256" key="4">
    <source>
        <dbReference type="ARBA" id="ARBA00023163"/>
    </source>
</evidence>
<evidence type="ECO:0000313" key="11">
    <source>
        <dbReference type="Proteomes" id="UP000054270"/>
    </source>
</evidence>
<dbReference type="AlphaFoldDB" id="A0A0D2PNH0"/>
<evidence type="ECO:0000256" key="3">
    <source>
        <dbReference type="ARBA" id="ARBA00023015"/>
    </source>
</evidence>
<keyword evidence="5" id="KW-0539">Nucleus</keyword>
<dbReference type="OMA" id="DQSMRRT"/>
<dbReference type="Pfam" id="PF03847">
    <property type="entry name" value="TFIID_20kDa"/>
    <property type="match status" value="1"/>
</dbReference>
<evidence type="ECO:0000256" key="7">
    <source>
        <dbReference type="ARBA" id="ARBA00093657"/>
    </source>
</evidence>
<comment type="similarity">
    <text evidence="2">Belongs to the TAF12 family.</text>
</comment>
<dbReference type="GO" id="GO:0003677">
    <property type="term" value="F:DNA binding"/>
    <property type="evidence" value="ECO:0007669"/>
    <property type="project" value="TreeGrafter"/>
</dbReference>
<dbReference type="InterPro" id="IPR009072">
    <property type="entry name" value="Histone-fold"/>
</dbReference>
<evidence type="ECO:0000256" key="2">
    <source>
        <dbReference type="ARBA" id="ARBA00007530"/>
    </source>
</evidence>
<keyword evidence="3" id="KW-0805">Transcription regulation</keyword>
<dbReference type="GO" id="GO:0017025">
    <property type="term" value="F:TBP-class protein binding"/>
    <property type="evidence" value="ECO:0007669"/>
    <property type="project" value="TreeGrafter"/>
</dbReference>
<accession>A0A0D2PNH0</accession>
<sequence length="335" mass="35437">MSQQNTNAGPSSNPVANAPASTDSPAVAQNDMIKALGNIVKSQTGEPISNEKISQLLLANMATLVQQGKLTQRQIIQLKEFADMHKAQTPGSAPASSATTAAVANTLKAVVPTIAQTQSLGMQSAIKAGSSDALPTLAATSVDFYPTISNTLNTTNPGPVQWAQTRPTLTGGIVGGRMSGTPAQIARPPDDPAILTADDGRQRRKSTPGDQSMRRTIQDLVASVDPNVKIDPEVEDLLLNIADEFIDSVTNFACRLAKHRGGDTLEVRDLQLHLERNHNIRIPGFDETRISLAQSATPAALNPAAGKKGAQGPHLTLRSQRLAQVSQAKREAKLM</sequence>
<keyword evidence="11" id="KW-1185">Reference proteome</keyword>
<dbReference type="PANTHER" id="PTHR12264:SF21">
    <property type="entry name" value="TRANSCRIPTION INITIATION FACTOR TFIID SUBUNIT 12"/>
    <property type="match status" value="1"/>
</dbReference>
<gene>
    <name evidence="10" type="ORF">HYPSUDRAFT_31710</name>
</gene>
<dbReference type="GO" id="GO:0046982">
    <property type="term" value="F:protein heterodimerization activity"/>
    <property type="evidence" value="ECO:0007669"/>
    <property type="project" value="InterPro"/>
</dbReference>
<feature type="compositionally biased region" description="Polar residues" evidence="8">
    <location>
        <begin position="1"/>
        <end position="24"/>
    </location>
</feature>
<dbReference type="Proteomes" id="UP000054270">
    <property type="component" value="Unassembled WGS sequence"/>
</dbReference>
<feature type="region of interest" description="Disordered" evidence="8">
    <location>
        <begin position="1"/>
        <end position="25"/>
    </location>
</feature>
<evidence type="ECO:0000256" key="1">
    <source>
        <dbReference type="ARBA" id="ARBA00004123"/>
    </source>
</evidence>
<feature type="domain" description="Transcription initiation factor TFIID subunit 12" evidence="9">
    <location>
        <begin position="214"/>
        <end position="280"/>
    </location>
</feature>
<name>A0A0D2PNH0_HYPSF</name>
<evidence type="ECO:0000256" key="8">
    <source>
        <dbReference type="SAM" id="MobiDB-lite"/>
    </source>
</evidence>
<dbReference type="GO" id="GO:0005669">
    <property type="term" value="C:transcription factor TFIID complex"/>
    <property type="evidence" value="ECO:0007669"/>
    <property type="project" value="InterPro"/>
</dbReference>
<protein>
    <recommendedName>
        <fullName evidence="6">TBP-associated factor 12</fullName>
    </recommendedName>
    <alternativeName>
        <fullName evidence="7">Transcription initiation factor TFIID subunit 12</fullName>
    </alternativeName>
</protein>
<evidence type="ECO:0000259" key="9">
    <source>
        <dbReference type="Pfam" id="PF03847"/>
    </source>
</evidence>
<dbReference type="InterPro" id="IPR037794">
    <property type="entry name" value="TAF12"/>
</dbReference>
<organism evidence="10 11">
    <name type="scientific">Hypholoma sublateritium (strain FD-334 SS-4)</name>
    <dbReference type="NCBI Taxonomy" id="945553"/>
    <lineage>
        <taxon>Eukaryota</taxon>
        <taxon>Fungi</taxon>
        <taxon>Dikarya</taxon>
        <taxon>Basidiomycota</taxon>
        <taxon>Agaricomycotina</taxon>
        <taxon>Agaricomycetes</taxon>
        <taxon>Agaricomycetidae</taxon>
        <taxon>Agaricales</taxon>
        <taxon>Agaricineae</taxon>
        <taxon>Strophariaceae</taxon>
        <taxon>Hypholoma</taxon>
    </lineage>
</organism>
<dbReference type="PANTHER" id="PTHR12264">
    <property type="entry name" value="TRANSCRIPTION INITIATION FACTOR TFIID SUBUNIT 12"/>
    <property type="match status" value="1"/>
</dbReference>
<keyword evidence="4" id="KW-0804">Transcription</keyword>
<evidence type="ECO:0000256" key="5">
    <source>
        <dbReference type="ARBA" id="ARBA00023242"/>
    </source>
</evidence>
<comment type="subcellular location">
    <subcellularLocation>
        <location evidence="1">Nucleus</location>
    </subcellularLocation>
</comment>
<evidence type="ECO:0000313" key="10">
    <source>
        <dbReference type="EMBL" id="KJA29726.1"/>
    </source>
</evidence>
<dbReference type="SUPFAM" id="SSF47113">
    <property type="entry name" value="Histone-fold"/>
    <property type="match status" value="1"/>
</dbReference>